<dbReference type="CDD" id="cd05830">
    <property type="entry name" value="Sortase_E"/>
    <property type="match status" value="1"/>
</dbReference>
<keyword evidence="4" id="KW-1133">Transmembrane helix</keyword>
<keyword evidence="4" id="KW-0472">Membrane</keyword>
<dbReference type="GO" id="GO:0016787">
    <property type="term" value="F:hydrolase activity"/>
    <property type="evidence" value="ECO:0007669"/>
    <property type="project" value="UniProtKB-KW"/>
</dbReference>
<feature type="compositionally biased region" description="Polar residues" evidence="3">
    <location>
        <begin position="1"/>
        <end position="18"/>
    </location>
</feature>
<feature type="region of interest" description="Disordered" evidence="3">
    <location>
        <begin position="1"/>
        <end position="21"/>
    </location>
</feature>
<feature type="transmembrane region" description="Helical" evidence="4">
    <location>
        <begin position="283"/>
        <end position="302"/>
    </location>
</feature>
<dbReference type="SUPFAM" id="SSF63817">
    <property type="entry name" value="Sortase"/>
    <property type="match status" value="1"/>
</dbReference>
<dbReference type="Gene3D" id="2.40.260.10">
    <property type="entry name" value="Sortase"/>
    <property type="match status" value="1"/>
</dbReference>
<dbReference type="AlphaFoldDB" id="A0A261FBP3"/>
<proteinExistence type="predicted"/>
<dbReference type="InterPro" id="IPR053465">
    <property type="entry name" value="Sortase_Class_E"/>
</dbReference>
<keyword evidence="4" id="KW-0812">Transmembrane</keyword>
<evidence type="ECO:0000256" key="4">
    <source>
        <dbReference type="SAM" id="Phobius"/>
    </source>
</evidence>
<evidence type="ECO:0000313" key="6">
    <source>
        <dbReference type="Proteomes" id="UP000216444"/>
    </source>
</evidence>
<feature type="transmembrane region" description="Helical" evidence="4">
    <location>
        <begin position="335"/>
        <end position="357"/>
    </location>
</feature>
<organism evidence="5 6">
    <name type="scientific">Bifidobacterium tissieri</name>
    <dbReference type="NCBI Taxonomy" id="1630162"/>
    <lineage>
        <taxon>Bacteria</taxon>
        <taxon>Bacillati</taxon>
        <taxon>Actinomycetota</taxon>
        <taxon>Actinomycetes</taxon>
        <taxon>Bifidobacteriales</taxon>
        <taxon>Bifidobacteriaceae</taxon>
        <taxon>Bifidobacterium</taxon>
    </lineage>
</organism>
<comment type="caution">
    <text evidence="5">The sequence shown here is derived from an EMBL/GenBank/DDBJ whole genome shotgun (WGS) entry which is preliminary data.</text>
</comment>
<reference evidence="5 6" key="1">
    <citation type="journal article" date="2017" name="BMC Genomics">
        <title>Comparative genomic and phylogenomic analyses of the Bifidobacteriaceae family.</title>
        <authorList>
            <person name="Lugli G.A."/>
            <person name="Milani C."/>
            <person name="Turroni F."/>
            <person name="Duranti S."/>
            <person name="Mancabelli L."/>
            <person name="Mangifesta M."/>
            <person name="Ferrario C."/>
            <person name="Modesto M."/>
            <person name="Mattarelli P."/>
            <person name="Jiri K."/>
            <person name="van Sinderen D."/>
            <person name="Ventura M."/>
        </authorList>
    </citation>
    <scope>NUCLEOTIDE SEQUENCE [LARGE SCALE GENOMIC DNA]</scope>
    <source>
        <strain evidence="5 6">DSM 100201</strain>
    </source>
</reference>
<evidence type="ECO:0000313" key="5">
    <source>
        <dbReference type="EMBL" id="OZG56577.1"/>
    </source>
</evidence>
<feature type="active site" description="Proton donor/acceptor" evidence="2">
    <location>
        <position position="155"/>
    </location>
</feature>
<protein>
    <submittedName>
        <fullName evidence="5">Sortase</fullName>
    </submittedName>
</protein>
<dbReference type="InterPro" id="IPR023365">
    <property type="entry name" value="Sortase_dom-sf"/>
</dbReference>
<evidence type="ECO:0000256" key="2">
    <source>
        <dbReference type="PIRSR" id="PIRSR605754-1"/>
    </source>
</evidence>
<accession>A0A261FBP3</accession>
<dbReference type="NCBIfam" id="NF033747">
    <property type="entry name" value="class_E_sortase"/>
    <property type="match status" value="1"/>
</dbReference>
<keyword evidence="6" id="KW-1185">Reference proteome</keyword>
<feature type="transmembrane region" description="Helical" evidence="4">
    <location>
        <begin position="23"/>
        <end position="50"/>
    </location>
</feature>
<feature type="region of interest" description="Disordered" evidence="3">
    <location>
        <begin position="64"/>
        <end position="97"/>
    </location>
</feature>
<gene>
    <name evidence="5" type="ORF">BTIS_1878</name>
</gene>
<feature type="active site" description="Acyl-thioester intermediate" evidence="2">
    <location>
        <position position="223"/>
    </location>
</feature>
<dbReference type="Proteomes" id="UP000216444">
    <property type="component" value="Unassembled WGS sequence"/>
</dbReference>
<dbReference type="Pfam" id="PF04203">
    <property type="entry name" value="Sortase"/>
    <property type="match status" value="1"/>
</dbReference>
<sequence length="377" mass="41453">MAQTMAQPTANARMTRNPGSGRGSAASAILGILGEILLTLAAVLALYIAWQLWWTGVESEQAQSSQRDSVSWVDPQKNGNDYTIAKAQQGDPPVQPQGAVTGDLIAQLYVPRFGQSWQRNVVEGTDAYQLSRHGLGHYSETQMPGQLGNVAIAGHRSGYGEPLAHVDELQPGDKIILRTQDYWYVYTYTDYKIVTPESTEVVAAVPGQPGATPTDRYITLTTCEPRYTEATHRWISYGKFDYWAKVSDGIPQELAASASSGGVQFERGQSSPLAKVSGSMENLVIALAIAYVVVYLAALVAWRYPVLRQIKYGVRSKPSASLYGWFYRHQPGPMLIRWVLMLILALAIAATLFEWAFPWAASNIPYLKVTSNFVAVE</sequence>
<dbReference type="InterPro" id="IPR042003">
    <property type="entry name" value="Sortase_E"/>
</dbReference>
<keyword evidence="1" id="KW-0378">Hydrolase</keyword>
<dbReference type="NCBIfam" id="TIGR01076">
    <property type="entry name" value="sortase_fam"/>
    <property type="match status" value="1"/>
</dbReference>
<dbReference type="InterPro" id="IPR005754">
    <property type="entry name" value="Sortase"/>
</dbReference>
<evidence type="ECO:0000256" key="3">
    <source>
        <dbReference type="SAM" id="MobiDB-lite"/>
    </source>
</evidence>
<evidence type="ECO:0000256" key="1">
    <source>
        <dbReference type="ARBA" id="ARBA00022801"/>
    </source>
</evidence>
<dbReference type="EMBL" id="MWWV01000016">
    <property type="protein sequence ID" value="OZG56577.1"/>
    <property type="molecule type" value="Genomic_DNA"/>
</dbReference>
<name>A0A261FBP3_9BIFI</name>